<comment type="caution">
    <text evidence="1">The sequence shown here is derived from an EMBL/GenBank/DDBJ whole genome shotgun (WGS) entry which is preliminary data.</text>
</comment>
<reference evidence="1 2" key="1">
    <citation type="journal article" date="2019" name="Fungal Biol. Biotechnol.">
        <title>Draft genome sequence of fastidious pathogen Ceratobasidium theobromae, which causes vascular-streak dieback in Theobroma cacao.</title>
        <authorList>
            <person name="Ali S.S."/>
            <person name="Asman A."/>
            <person name="Shao J."/>
            <person name="Firmansyah A.P."/>
            <person name="Susilo A.W."/>
            <person name="Rosmana A."/>
            <person name="McMahon P."/>
            <person name="Junaid M."/>
            <person name="Guest D."/>
            <person name="Kheng T.Y."/>
            <person name="Meinhardt L.W."/>
            <person name="Bailey B.A."/>
        </authorList>
    </citation>
    <scope>NUCLEOTIDE SEQUENCE [LARGE SCALE GENOMIC DNA]</scope>
    <source>
        <strain evidence="1 2">CT2</strain>
    </source>
</reference>
<dbReference type="AlphaFoldDB" id="A0A5N5QJQ5"/>
<sequence length="230" mass="25825">MWTQLIIPQPTSRLSSSPLLLSHSIPMSNHVRPILEAYDLYVRYYTTFTNPGPLFEVIDNVLPSSYTVIDGKTVREPSGAWRISGASHRRPKGSSSELVMLWIRQLNEVSNARRSVCIFPNYDGNRVSKIIVSKVDPSDIEEFEDLRTFLFPLSFDMMTGELVEKKFYHQDLIAALKDQKNHVLLVGPPGEASSKSWDVVLGSRQSYHETANGGDTATQGPTTINLMIQV</sequence>
<accession>A0A5N5QJQ5</accession>
<organism evidence="1 2">
    <name type="scientific">Ceratobasidium theobromae</name>
    <dbReference type="NCBI Taxonomy" id="1582974"/>
    <lineage>
        <taxon>Eukaryota</taxon>
        <taxon>Fungi</taxon>
        <taxon>Dikarya</taxon>
        <taxon>Basidiomycota</taxon>
        <taxon>Agaricomycotina</taxon>
        <taxon>Agaricomycetes</taxon>
        <taxon>Cantharellales</taxon>
        <taxon>Ceratobasidiaceae</taxon>
        <taxon>Ceratobasidium</taxon>
    </lineage>
</organism>
<gene>
    <name evidence="1" type="ORF">CTheo_4568</name>
</gene>
<proteinExistence type="predicted"/>
<evidence type="ECO:0000313" key="2">
    <source>
        <dbReference type="Proteomes" id="UP000383932"/>
    </source>
</evidence>
<evidence type="ECO:0000313" key="1">
    <source>
        <dbReference type="EMBL" id="KAB5591982.1"/>
    </source>
</evidence>
<dbReference type="Proteomes" id="UP000383932">
    <property type="component" value="Unassembled WGS sequence"/>
</dbReference>
<dbReference type="EMBL" id="SSOP01000080">
    <property type="protein sequence ID" value="KAB5591982.1"/>
    <property type="molecule type" value="Genomic_DNA"/>
</dbReference>
<keyword evidence="2" id="KW-1185">Reference proteome</keyword>
<protein>
    <submittedName>
        <fullName evidence="1">Uncharacterized protein</fullName>
    </submittedName>
</protein>
<name>A0A5N5QJQ5_9AGAM</name>